<proteinExistence type="predicted"/>
<dbReference type="EMBL" id="SITJ01000070">
    <property type="protein sequence ID" value="TBL67362.1"/>
    <property type="molecule type" value="Genomic_DNA"/>
</dbReference>
<dbReference type="AlphaFoldDB" id="A0ABD7Q953"/>
<protein>
    <submittedName>
        <fullName evidence="2">High mobility group protein Z</fullName>
    </submittedName>
</protein>
<sequence>MGLILTIALLLTCYLLWLLGKLWWLSRRKQRWRQAAMTRQFSRLPRHRSGRRNHRKE</sequence>
<dbReference type="Proteomes" id="UP000291600">
    <property type="component" value="Unassembled WGS sequence"/>
</dbReference>
<evidence type="ECO:0000313" key="2">
    <source>
        <dbReference type="EMBL" id="TBL67362.1"/>
    </source>
</evidence>
<feature type="transmembrane region" description="Helical" evidence="1">
    <location>
        <begin position="6"/>
        <end position="24"/>
    </location>
</feature>
<evidence type="ECO:0000313" key="3">
    <source>
        <dbReference type="Proteomes" id="UP000291600"/>
    </source>
</evidence>
<accession>A0ABD7Q953</accession>
<comment type="caution">
    <text evidence="2">The sequence shown here is derived from an EMBL/GenBank/DDBJ whole genome shotgun (WGS) entry which is preliminary data.</text>
</comment>
<reference evidence="2 3" key="1">
    <citation type="submission" date="2019-02" db="EMBL/GenBank/DDBJ databases">
        <title>Comparative genomic analysis of the Hafnia genus genomes.</title>
        <authorList>
            <person name="Zhiqiu Y."/>
            <person name="Chao Y."/>
            <person name="Yuhui D."/>
            <person name="Di H."/>
            <person name="Bin L."/>
        </authorList>
    </citation>
    <scope>NUCLEOTIDE SEQUENCE [LARGE SCALE GENOMIC DNA]</scope>
    <source>
        <strain evidence="2 3">PCM_1210</strain>
    </source>
</reference>
<gene>
    <name evidence="2" type="ORF">EYY96_11405</name>
</gene>
<keyword evidence="1" id="KW-1133">Transmembrane helix</keyword>
<keyword evidence="1" id="KW-0472">Membrane</keyword>
<name>A0ABD7Q953_HAFAL</name>
<organism evidence="2 3">
    <name type="scientific">Hafnia alvei</name>
    <dbReference type="NCBI Taxonomy" id="569"/>
    <lineage>
        <taxon>Bacteria</taxon>
        <taxon>Pseudomonadati</taxon>
        <taxon>Pseudomonadota</taxon>
        <taxon>Gammaproteobacteria</taxon>
        <taxon>Enterobacterales</taxon>
        <taxon>Hafniaceae</taxon>
        <taxon>Hafnia</taxon>
    </lineage>
</organism>
<evidence type="ECO:0000256" key="1">
    <source>
        <dbReference type="SAM" id="Phobius"/>
    </source>
</evidence>
<keyword evidence="1" id="KW-0812">Transmembrane</keyword>